<evidence type="ECO:0000256" key="7">
    <source>
        <dbReference type="ARBA" id="ARBA00023134"/>
    </source>
</evidence>
<keyword evidence="9 10" id="KW-0131">Cell cycle</keyword>
<sequence length="208" mass="23391">MFEDRPDCDDEIVLVGRSNVGKSTIMRELTGHSVPTGQKPGVTREPNHFDWSSQSFMFTDLPGFGFMSGVEGEHRETIQTDIVRYIEDNADSILAAVLVVDGKSVIDIIDRHSDRGEVPHDVEMYHFLDELGVPTVVAVNKMDKVDAKDERLNDLCDRLGLYPPWQQWEDEVIAPITAKAGRISSLRTALQAHIRAAKRDELLQFVTD</sequence>
<evidence type="ECO:0000256" key="6">
    <source>
        <dbReference type="ARBA" id="ARBA00022842"/>
    </source>
</evidence>
<dbReference type="GO" id="GO:0046872">
    <property type="term" value="F:metal ion binding"/>
    <property type="evidence" value="ECO:0007669"/>
    <property type="project" value="UniProtKB-KW"/>
</dbReference>
<name>A0A8J8TBH5_9EURY</name>
<reference evidence="12" key="1">
    <citation type="submission" date="2019-02" db="EMBL/GenBank/DDBJ databases">
        <title>Halonotius sp. a new haloarchaeum isolated from saline soil.</title>
        <authorList>
            <person name="Duran-Viseras A."/>
            <person name="Sanchez-Porro C."/>
            <person name="Ventosa A."/>
        </authorList>
    </citation>
    <scope>NUCLEOTIDE SEQUENCE</scope>
    <source>
        <strain evidence="12">F15B</strain>
    </source>
</reference>
<comment type="similarity">
    <text evidence="2 10">Belongs to the TRAFAC class TrmE-Era-EngA-EngB-Septin-like GTPase superfamily. EngB GTPase family.</text>
</comment>
<dbReference type="NCBIfam" id="TIGR00231">
    <property type="entry name" value="small_GTP"/>
    <property type="match status" value="1"/>
</dbReference>
<dbReference type="HAMAP" id="MF_00321">
    <property type="entry name" value="GTPase_EngB"/>
    <property type="match status" value="1"/>
</dbReference>
<dbReference type="PROSITE" id="PS51706">
    <property type="entry name" value="G_ENGB"/>
    <property type="match status" value="1"/>
</dbReference>
<evidence type="ECO:0000256" key="1">
    <source>
        <dbReference type="ARBA" id="ARBA00001946"/>
    </source>
</evidence>
<evidence type="ECO:0000256" key="5">
    <source>
        <dbReference type="ARBA" id="ARBA00022741"/>
    </source>
</evidence>
<comment type="cofactor">
    <cofactor evidence="1">
        <name>Mg(2+)</name>
        <dbReference type="ChEBI" id="CHEBI:18420"/>
    </cofactor>
</comment>
<dbReference type="OrthoDB" id="65113at2157"/>
<dbReference type="Proteomes" id="UP000705823">
    <property type="component" value="Unassembled WGS sequence"/>
</dbReference>
<evidence type="ECO:0000256" key="8">
    <source>
        <dbReference type="ARBA" id="ARBA00023210"/>
    </source>
</evidence>
<dbReference type="NCBIfam" id="NF003255">
    <property type="entry name" value="PRK04213.1"/>
    <property type="match status" value="1"/>
</dbReference>
<evidence type="ECO:0000313" key="13">
    <source>
        <dbReference type="Proteomes" id="UP000705823"/>
    </source>
</evidence>
<evidence type="ECO:0000256" key="3">
    <source>
        <dbReference type="ARBA" id="ARBA00022618"/>
    </source>
</evidence>
<dbReference type="InterPro" id="IPR006073">
    <property type="entry name" value="GTP-bd"/>
</dbReference>
<feature type="domain" description="EngB-type G" evidence="11">
    <location>
        <begin position="8"/>
        <end position="196"/>
    </location>
</feature>
<organism evidence="12 13">
    <name type="scientific">Halonotius terrestris</name>
    <dbReference type="NCBI Taxonomy" id="2487750"/>
    <lineage>
        <taxon>Archaea</taxon>
        <taxon>Methanobacteriati</taxon>
        <taxon>Methanobacteriota</taxon>
        <taxon>Stenosarchaea group</taxon>
        <taxon>Halobacteria</taxon>
        <taxon>Halobacteriales</taxon>
        <taxon>Haloferacaceae</taxon>
        <taxon>Halonotius</taxon>
    </lineage>
</organism>
<dbReference type="CDD" id="cd01876">
    <property type="entry name" value="YihA_EngB"/>
    <property type="match status" value="1"/>
</dbReference>
<evidence type="ECO:0000256" key="4">
    <source>
        <dbReference type="ARBA" id="ARBA00022723"/>
    </source>
</evidence>
<dbReference type="GO" id="GO:0005525">
    <property type="term" value="F:GTP binding"/>
    <property type="evidence" value="ECO:0007669"/>
    <property type="project" value="UniProtKB-UniRule"/>
</dbReference>
<dbReference type="InterPro" id="IPR030393">
    <property type="entry name" value="G_ENGB_dom"/>
</dbReference>
<keyword evidence="8 10" id="KW-0717">Septation</keyword>
<gene>
    <name evidence="10 12" type="primary">engB</name>
    <name evidence="12" type="ORF">EGH24_07265</name>
</gene>
<dbReference type="AlphaFoldDB" id="A0A8J8TBH5"/>
<dbReference type="PANTHER" id="PTHR11649:SF13">
    <property type="entry name" value="ENGB-TYPE G DOMAIN-CONTAINING PROTEIN"/>
    <property type="match status" value="1"/>
</dbReference>
<keyword evidence="4" id="KW-0479">Metal-binding</keyword>
<evidence type="ECO:0000256" key="10">
    <source>
        <dbReference type="HAMAP-Rule" id="MF_00321"/>
    </source>
</evidence>
<keyword evidence="6" id="KW-0460">Magnesium</keyword>
<evidence type="ECO:0000256" key="9">
    <source>
        <dbReference type="ARBA" id="ARBA00023306"/>
    </source>
</evidence>
<dbReference type="Gene3D" id="3.40.50.300">
    <property type="entry name" value="P-loop containing nucleotide triphosphate hydrolases"/>
    <property type="match status" value="1"/>
</dbReference>
<evidence type="ECO:0000256" key="2">
    <source>
        <dbReference type="ARBA" id="ARBA00009638"/>
    </source>
</evidence>
<dbReference type="InterPro" id="IPR027417">
    <property type="entry name" value="P-loop_NTPase"/>
</dbReference>
<proteinExistence type="inferred from homology"/>
<comment type="function">
    <text evidence="10">Necessary for normal cell division and for the maintenance of normal septation.</text>
</comment>
<dbReference type="GO" id="GO:0051301">
    <property type="term" value="P:cell division"/>
    <property type="evidence" value="ECO:0007669"/>
    <property type="project" value="UniProtKB-KW"/>
</dbReference>
<dbReference type="EMBL" id="RKLU01000003">
    <property type="protein sequence ID" value="TQQ80947.1"/>
    <property type="molecule type" value="Genomic_DNA"/>
</dbReference>
<accession>A0A8J8TBH5</accession>
<dbReference type="SUPFAM" id="SSF52540">
    <property type="entry name" value="P-loop containing nucleoside triphosphate hydrolases"/>
    <property type="match status" value="1"/>
</dbReference>
<dbReference type="Pfam" id="PF01926">
    <property type="entry name" value="MMR_HSR1"/>
    <property type="match status" value="1"/>
</dbReference>
<evidence type="ECO:0000259" key="11">
    <source>
        <dbReference type="PROSITE" id="PS51706"/>
    </source>
</evidence>
<keyword evidence="13" id="KW-1185">Reference proteome</keyword>
<keyword evidence="7 10" id="KW-0342">GTP-binding</keyword>
<dbReference type="RefSeq" id="WP_142979509.1">
    <property type="nucleotide sequence ID" value="NZ_RKLU01000003.1"/>
</dbReference>
<keyword evidence="5 10" id="KW-0547">Nucleotide-binding</keyword>
<comment type="caution">
    <text evidence="12">The sequence shown here is derived from an EMBL/GenBank/DDBJ whole genome shotgun (WGS) entry which is preliminary data.</text>
</comment>
<dbReference type="InterPro" id="IPR005225">
    <property type="entry name" value="Small_GTP-bd"/>
</dbReference>
<evidence type="ECO:0000313" key="12">
    <source>
        <dbReference type="EMBL" id="TQQ80947.1"/>
    </source>
</evidence>
<keyword evidence="3 10" id="KW-0132">Cell division</keyword>
<dbReference type="InterPro" id="IPR019987">
    <property type="entry name" value="GTP-bd_ribosome_bio_YsxC"/>
</dbReference>
<dbReference type="PANTHER" id="PTHR11649">
    <property type="entry name" value="MSS1/TRME-RELATED GTP-BINDING PROTEIN"/>
    <property type="match status" value="1"/>
</dbReference>
<protein>
    <recommendedName>
        <fullName evidence="10">Probable GTP-binding protein EngB</fullName>
    </recommendedName>
</protein>